<reference evidence="2" key="1">
    <citation type="journal article" date="2015" name="Genome Announc.">
        <title>Draft Genome Sequence of the Pathogenic Filamentous Fungus Aspergillus udagawae Strain IFM 46973T.</title>
        <authorList>
            <person name="Kusuya Y."/>
            <person name="Takahashi-Nakaguchi A."/>
            <person name="Takahashi H."/>
            <person name="Yaguchi T."/>
        </authorList>
    </citation>
    <scope>NUCLEOTIDE SEQUENCE</scope>
    <source>
        <strain evidence="2">IFM 46973</strain>
    </source>
</reference>
<sequence length="285" mass="31925">MVMNGSSKFRYLCGLINEHLINYQGQTRQLSIENRFLGFCPPQIWVSDIDYHDRGPVTNNYHHGNHCCKWVGSATNPPPAKLPPASTAANTTHATKARAGPKEATSPASEKGIQRYQRPASRAPVVAVEFDPLQGPPQGSRVPGPTTPNWAQPWRPRTREMFSLSFSSRVRLLQLLGYYTPVPDSVKDMPLNVAGRTGAVRAAEREVKSKLTRTQRSCVVLLDPVSAVDWATKNGKEHQKELKNRWHRDAVLLQARGEEASEPCSQCEERRRVSVLRRSARSVQR</sequence>
<dbReference type="RefSeq" id="XP_043148649.1">
    <property type="nucleotide sequence ID" value="XM_043292714.1"/>
</dbReference>
<dbReference type="Proteomes" id="UP000036893">
    <property type="component" value="Unassembled WGS sequence"/>
</dbReference>
<evidence type="ECO:0000256" key="1">
    <source>
        <dbReference type="SAM" id="MobiDB-lite"/>
    </source>
</evidence>
<evidence type="ECO:0000313" key="2">
    <source>
        <dbReference type="EMBL" id="GIC91383.1"/>
    </source>
</evidence>
<feature type="region of interest" description="Disordered" evidence="1">
    <location>
        <begin position="78"/>
        <end position="121"/>
    </location>
</feature>
<gene>
    <name evidence="2" type="ORF">Aud_007826</name>
</gene>
<dbReference type="EMBL" id="BBXM02000006">
    <property type="protein sequence ID" value="GIC91383.1"/>
    <property type="molecule type" value="Genomic_DNA"/>
</dbReference>
<evidence type="ECO:0000313" key="3">
    <source>
        <dbReference type="Proteomes" id="UP000036893"/>
    </source>
</evidence>
<protein>
    <submittedName>
        <fullName evidence="2">Uncharacterized protein</fullName>
    </submittedName>
</protein>
<organism evidence="2 3">
    <name type="scientific">Aspergillus udagawae</name>
    <dbReference type="NCBI Taxonomy" id="91492"/>
    <lineage>
        <taxon>Eukaryota</taxon>
        <taxon>Fungi</taxon>
        <taxon>Dikarya</taxon>
        <taxon>Ascomycota</taxon>
        <taxon>Pezizomycotina</taxon>
        <taxon>Eurotiomycetes</taxon>
        <taxon>Eurotiomycetidae</taxon>
        <taxon>Eurotiales</taxon>
        <taxon>Aspergillaceae</taxon>
        <taxon>Aspergillus</taxon>
        <taxon>Aspergillus subgen. Fumigati</taxon>
    </lineage>
</organism>
<name>A0A8E0QUW5_9EURO</name>
<comment type="caution">
    <text evidence="2">The sequence shown here is derived from an EMBL/GenBank/DDBJ whole genome shotgun (WGS) entry which is preliminary data.</text>
</comment>
<feature type="region of interest" description="Disordered" evidence="1">
    <location>
        <begin position="134"/>
        <end position="153"/>
    </location>
</feature>
<dbReference type="GeneID" id="66995303"/>
<proteinExistence type="predicted"/>
<accession>A0A8E0QUW5</accession>
<dbReference type="AlphaFoldDB" id="A0A8E0QUW5"/>
<reference evidence="2" key="2">
    <citation type="submission" date="2021-01" db="EMBL/GenBank/DDBJ databases">
        <title>Pan-genome distribution and transcriptional activeness of fungal secondary metabolism genes in Aspergillus section Fumigati.</title>
        <authorList>
            <person name="Takahashi H."/>
            <person name="Umemura M."/>
            <person name="Ninomiya A."/>
            <person name="Kusuya Y."/>
            <person name="Urayama S."/>
            <person name="Shimizu M."/>
            <person name="Watanabe A."/>
            <person name="Kamei K."/>
            <person name="Yaguchi T."/>
            <person name="Hagiwara D."/>
        </authorList>
    </citation>
    <scope>NUCLEOTIDE SEQUENCE</scope>
    <source>
        <strain evidence="2">IFM 46973</strain>
    </source>
</reference>